<reference evidence="3" key="1">
    <citation type="submission" date="2017-09" db="EMBL/GenBank/DDBJ databases">
        <title>Depth-based differentiation of microbial function through sediment-hosted aquifers and enrichment of novel symbionts in the deep terrestrial subsurface.</title>
        <authorList>
            <person name="Probst A.J."/>
            <person name="Ladd B."/>
            <person name="Jarett J.K."/>
            <person name="Geller-Mcgrath D.E."/>
            <person name="Sieber C.M.K."/>
            <person name="Emerson J.B."/>
            <person name="Anantharaman K."/>
            <person name="Thomas B.C."/>
            <person name="Malmstrom R."/>
            <person name="Stieglmeier M."/>
            <person name="Klingl A."/>
            <person name="Woyke T."/>
            <person name="Ryan C.M."/>
            <person name="Banfield J.F."/>
        </authorList>
    </citation>
    <scope>NUCLEOTIDE SEQUENCE [LARGE SCALE GENOMIC DNA]</scope>
</reference>
<dbReference type="InterPro" id="IPR002831">
    <property type="entry name" value="Tscrpt_reg_TrmB_N"/>
</dbReference>
<name>A0A2H0V527_9BACT</name>
<organism evidence="2 3">
    <name type="scientific">Candidatus Falkowbacteria bacterium CG10_big_fil_rev_8_21_14_0_10_39_11</name>
    <dbReference type="NCBI Taxonomy" id="1974565"/>
    <lineage>
        <taxon>Bacteria</taxon>
        <taxon>Candidatus Falkowiibacteriota</taxon>
    </lineage>
</organism>
<dbReference type="InterPro" id="IPR011991">
    <property type="entry name" value="ArsR-like_HTH"/>
</dbReference>
<dbReference type="CDD" id="cd00090">
    <property type="entry name" value="HTH_ARSR"/>
    <property type="match status" value="1"/>
</dbReference>
<dbReference type="SUPFAM" id="SSF46785">
    <property type="entry name" value="Winged helix' DNA-binding domain"/>
    <property type="match status" value="1"/>
</dbReference>
<evidence type="ECO:0000313" key="3">
    <source>
        <dbReference type="Proteomes" id="UP000229901"/>
    </source>
</evidence>
<dbReference type="Proteomes" id="UP000229901">
    <property type="component" value="Unassembled WGS sequence"/>
</dbReference>
<dbReference type="Pfam" id="PF01978">
    <property type="entry name" value="TrmB"/>
    <property type="match status" value="1"/>
</dbReference>
<comment type="caution">
    <text evidence="2">The sequence shown here is derived from an EMBL/GenBank/DDBJ whole genome shotgun (WGS) entry which is preliminary data.</text>
</comment>
<feature type="domain" description="Transcription regulator TrmB N-terminal" evidence="1">
    <location>
        <begin position="8"/>
        <end position="71"/>
    </location>
</feature>
<gene>
    <name evidence="2" type="ORF">COT97_02600</name>
</gene>
<dbReference type="InterPro" id="IPR036390">
    <property type="entry name" value="WH_DNA-bd_sf"/>
</dbReference>
<dbReference type="AlphaFoldDB" id="A0A2H0V527"/>
<dbReference type="InterPro" id="IPR036388">
    <property type="entry name" value="WH-like_DNA-bd_sf"/>
</dbReference>
<dbReference type="Gene3D" id="1.10.10.10">
    <property type="entry name" value="Winged helix-like DNA-binding domain superfamily/Winged helix DNA-binding domain"/>
    <property type="match status" value="1"/>
</dbReference>
<evidence type="ECO:0000313" key="2">
    <source>
        <dbReference type="EMBL" id="PIR94196.1"/>
    </source>
</evidence>
<sequence>MNNLKSLLKQFGLKSQEAKVYLSNLQVGEAKISDIAYHCDLPRTTVASILERLEKQGLVTSHRQKGKQLYWIEDPQVLTSQVKAHLEITEKLSQELKNFYRTIEKKPQTEIYDSEKTIQHLIVKTLSQLRKGDEILTWDNPEAKNYQQIVHEEKHKLMLKLKREKNIQTKTLIPFGTDQYIRSFSKDQPIIIKILPEGIDATFSVWIVKDKVVFFSGKYPYATLIEHSEIVASMKNWFQFMWNISTNI</sequence>
<dbReference type="EMBL" id="PFAP01000014">
    <property type="protein sequence ID" value="PIR94196.1"/>
    <property type="molecule type" value="Genomic_DNA"/>
</dbReference>
<dbReference type="PANTHER" id="PTHR34293">
    <property type="entry name" value="HTH-TYPE TRANSCRIPTIONAL REGULATOR TRMBL2"/>
    <property type="match status" value="1"/>
</dbReference>
<dbReference type="PANTHER" id="PTHR34293:SF1">
    <property type="entry name" value="HTH-TYPE TRANSCRIPTIONAL REGULATOR TRMBL2"/>
    <property type="match status" value="1"/>
</dbReference>
<protein>
    <recommendedName>
        <fullName evidence="1">Transcription regulator TrmB N-terminal domain-containing protein</fullName>
    </recommendedName>
</protein>
<evidence type="ECO:0000259" key="1">
    <source>
        <dbReference type="Pfam" id="PF01978"/>
    </source>
</evidence>
<accession>A0A2H0V527</accession>
<proteinExistence type="predicted"/>
<dbReference type="InterPro" id="IPR051797">
    <property type="entry name" value="TrmB-like"/>
</dbReference>